<reference evidence="2" key="1">
    <citation type="submission" date="2022-10" db="EMBL/GenBank/DDBJ databases">
        <title>Chryseobacterium sp. nov., a novel bacterial species.</title>
        <authorList>
            <person name="Cao Y."/>
        </authorList>
    </citation>
    <scope>NUCLEOTIDE SEQUENCE</scope>
    <source>
        <strain evidence="2">CCTCC AB2015118</strain>
    </source>
</reference>
<proteinExistence type="predicted"/>
<evidence type="ECO:0000313" key="2">
    <source>
        <dbReference type="EMBL" id="MCX8525111.1"/>
    </source>
</evidence>
<gene>
    <name evidence="2" type="ORF">OF897_14420</name>
</gene>
<evidence type="ECO:0000313" key="3">
    <source>
        <dbReference type="Proteomes" id="UP001073122"/>
    </source>
</evidence>
<feature type="chain" id="PRO_5045447160" description="DUF1735 domain-containing protein" evidence="1">
    <location>
        <begin position="20"/>
        <end position="183"/>
    </location>
</feature>
<evidence type="ECO:0000256" key="1">
    <source>
        <dbReference type="SAM" id="SignalP"/>
    </source>
</evidence>
<dbReference type="Proteomes" id="UP001073122">
    <property type="component" value="Unassembled WGS sequence"/>
</dbReference>
<keyword evidence="3" id="KW-1185">Reference proteome</keyword>
<dbReference type="EMBL" id="JAOVZW010000017">
    <property type="protein sequence ID" value="MCX8525111.1"/>
    <property type="molecule type" value="Genomic_DNA"/>
</dbReference>
<accession>A0ABT3XSK7</accession>
<organism evidence="2 3">
    <name type="scientific">Chryseobacterium formosus</name>
    <dbReference type="NCBI Taxonomy" id="1537363"/>
    <lineage>
        <taxon>Bacteria</taxon>
        <taxon>Pseudomonadati</taxon>
        <taxon>Bacteroidota</taxon>
        <taxon>Flavobacteriia</taxon>
        <taxon>Flavobacteriales</taxon>
        <taxon>Weeksellaceae</taxon>
        <taxon>Chryseobacterium group</taxon>
        <taxon>Chryseobacterium</taxon>
    </lineage>
</organism>
<dbReference type="RefSeq" id="WP_267266395.1">
    <property type="nucleotide sequence ID" value="NZ_JAOVZW010000017.1"/>
</dbReference>
<evidence type="ECO:0008006" key="4">
    <source>
        <dbReference type="Google" id="ProtNLM"/>
    </source>
</evidence>
<dbReference type="PROSITE" id="PS51257">
    <property type="entry name" value="PROKAR_LIPOPROTEIN"/>
    <property type="match status" value="1"/>
</dbReference>
<comment type="caution">
    <text evidence="2">The sequence shown here is derived from an EMBL/GenBank/DDBJ whole genome shotgun (WGS) entry which is preliminary data.</text>
</comment>
<protein>
    <recommendedName>
        <fullName evidence="4">DUF1735 domain-containing protein</fullName>
    </recommendedName>
</protein>
<feature type="signal peptide" evidence="1">
    <location>
        <begin position="1"/>
        <end position="19"/>
    </location>
</feature>
<name>A0ABT3XSK7_9FLAO</name>
<keyword evidence="1" id="KW-0732">Signal</keyword>
<sequence>MRKFFPILMLAFVSLFTYSCDNNDDVVVDNTQQYEYPQMKDFTGNLNSSNNFTLTVPIGIPVTDVVLVYRNVGSGSGTNAVWQLIPKTYYLDNNVSFPANRELDYNFDFTTVDVEITSKANFNQSTQMTVTETNSYLNNQMFRVVLIPTVAGKNANTVDYNDYKAVVKYFNLNDSNVSLTKVN</sequence>